<protein>
    <submittedName>
        <fullName evidence="2">Uncharacterized protein</fullName>
    </submittedName>
</protein>
<comment type="caution">
    <text evidence="2">The sequence shown here is derived from an EMBL/GenBank/DDBJ whole genome shotgun (WGS) entry which is preliminary data.</text>
</comment>
<evidence type="ECO:0000313" key="2">
    <source>
        <dbReference type="EMBL" id="GEO81957.1"/>
    </source>
</evidence>
<proteinExistence type="predicted"/>
<dbReference type="Proteomes" id="UP000321567">
    <property type="component" value="Unassembled WGS sequence"/>
</dbReference>
<evidence type="ECO:0000313" key="3">
    <source>
        <dbReference type="Proteomes" id="UP000321567"/>
    </source>
</evidence>
<reference evidence="2 3" key="1">
    <citation type="submission" date="2019-07" db="EMBL/GenBank/DDBJ databases">
        <title>Whole genome shotgun sequence of Rhodospirillum oryzae NBRC 107573.</title>
        <authorList>
            <person name="Hosoyama A."/>
            <person name="Uohara A."/>
            <person name="Ohji S."/>
            <person name="Ichikawa N."/>
        </authorList>
    </citation>
    <scope>NUCLEOTIDE SEQUENCE [LARGE SCALE GENOMIC DNA]</scope>
    <source>
        <strain evidence="2 3">NBRC 107573</strain>
    </source>
</reference>
<sequence length="61" mass="7188">MRSTADCAAQSDPEANRQFRRRWEHPTNTLVRPVMPRPDEDVDRLAVAVLADWRARKDRTR</sequence>
<dbReference type="AlphaFoldDB" id="A0A512H914"/>
<name>A0A512H914_9PROT</name>
<keyword evidence="3" id="KW-1185">Reference proteome</keyword>
<dbReference type="EMBL" id="BJZO01000054">
    <property type="protein sequence ID" value="GEO81957.1"/>
    <property type="molecule type" value="Genomic_DNA"/>
</dbReference>
<gene>
    <name evidence="2" type="ORF">ROR02_20880</name>
</gene>
<evidence type="ECO:0000256" key="1">
    <source>
        <dbReference type="SAM" id="MobiDB-lite"/>
    </source>
</evidence>
<feature type="region of interest" description="Disordered" evidence="1">
    <location>
        <begin position="1"/>
        <end position="20"/>
    </location>
</feature>
<accession>A0A512H914</accession>
<organism evidence="2 3">
    <name type="scientific">Pararhodospirillum oryzae</name>
    <dbReference type="NCBI Taxonomy" id="478448"/>
    <lineage>
        <taxon>Bacteria</taxon>
        <taxon>Pseudomonadati</taxon>
        <taxon>Pseudomonadota</taxon>
        <taxon>Alphaproteobacteria</taxon>
        <taxon>Rhodospirillales</taxon>
        <taxon>Rhodospirillaceae</taxon>
        <taxon>Pararhodospirillum</taxon>
    </lineage>
</organism>